<feature type="non-terminal residue" evidence="1">
    <location>
        <position position="52"/>
    </location>
</feature>
<dbReference type="OrthoDB" id="663550at2759"/>
<dbReference type="AlphaFoldDB" id="A0A6G1CSJ7"/>
<reference evidence="1 2" key="1">
    <citation type="submission" date="2019-11" db="EMBL/GenBank/DDBJ databases">
        <title>Whole genome sequence of Oryza granulata.</title>
        <authorList>
            <person name="Li W."/>
        </authorList>
    </citation>
    <scope>NUCLEOTIDE SEQUENCE [LARGE SCALE GENOMIC DNA]</scope>
    <source>
        <strain evidence="2">cv. Menghai</strain>
        <tissue evidence="1">Leaf</tissue>
    </source>
</reference>
<organism evidence="1 2">
    <name type="scientific">Oryza meyeriana var. granulata</name>
    <dbReference type="NCBI Taxonomy" id="110450"/>
    <lineage>
        <taxon>Eukaryota</taxon>
        <taxon>Viridiplantae</taxon>
        <taxon>Streptophyta</taxon>
        <taxon>Embryophyta</taxon>
        <taxon>Tracheophyta</taxon>
        <taxon>Spermatophyta</taxon>
        <taxon>Magnoliopsida</taxon>
        <taxon>Liliopsida</taxon>
        <taxon>Poales</taxon>
        <taxon>Poaceae</taxon>
        <taxon>BOP clade</taxon>
        <taxon>Oryzoideae</taxon>
        <taxon>Oryzeae</taxon>
        <taxon>Oryzinae</taxon>
        <taxon>Oryza</taxon>
        <taxon>Oryza meyeriana</taxon>
    </lineage>
</organism>
<evidence type="ECO:0000313" key="1">
    <source>
        <dbReference type="EMBL" id="KAF0903458.1"/>
    </source>
</evidence>
<gene>
    <name evidence="1" type="ORF">E2562_027871</name>
</gene>
<proteinExistence type="predicted"/>
<sequence length="52" mass="5520">MAHSVWYAFVPVLRIIISHEGDESSGGATAAASALRNPSACSTRRLCLADME</sequence>
<keyword evidence="2" id="KW-1185">Reference proteome</keyword>
<comment type="caution">
    <text evidence="1">The sequence shown here is derived from an EMBL/GenBank/DDBJ whole genome shotgun (WGS) entry which is preliminary data.</text>
</comment>
<dbReference type="EMBL" id="SPHZ02000008">
    <property type="protein sequence ID" value="KAF0903458.1"/>
    <property type="molecule type" value="Genomic_DNA"/>
</dbReference>
<name>A0A6G1CSJ7_9ORYZ</name>
<accession>A0A6G1CSJ7</accession>
<protein>
    <submittedName>
        <fullName evidence="1">Uncharacterized protein</fullName>
    </submittedName>
</protein>
<evidence type="ECO:0000313" key="2">
    <source>
        <dbReference type="Proteomes" id="UP000479710"/>
    </source>
</evidence>
<dbReference type="Proteomes" id="UP000479710">
    <property type="component" value="Unassembled WGS sequence"/>
</dbReference>